<sequence length="83" mass="8634">MPEPSVWVPPLHEMADPPSRKTTVPVGVPFPAVTVAVRVTVCPTTDGVADEARVVVVDTAARTVTAALVALVAVHPERIATTV</sequence>
<comment type="caution">
    <text evidence="1">The sequence shown here is derived from an EMBL/GenBank/DDBJ whole genome shotgun (WGS) entry which is preliminary data.</text>
</comment>
<reference evidence="1 2" key="1">
    <citation type="submission" date="2019-07" db="EMBL/GenBank/DDBJ databases">
        <title>Whole genome shotgun sequence of Terrabacter aerolatus NBRC 106305.</title>
        <authorList>
            <person name="Hosoyama A."/>
            <person name="Uohara A."/>
            <person name="Ohji S."/>
            <person name="Ichikawa N."/>
        </authorList>
    </citation>
    <scope>NUCLEOTIDE SEQUENCE [LARGE SCALE GENOMIC DNA]</scope>
    <source>
        <strain evidence="1 2">NBRC 106305</strain>
    </source>
</reference>
<evidence type="ECO:0000313" key="1">
    <source>
        <dbReference type="EMBL" id="GEO30517.1"/>
    </source>
</evidence>
<dbReference type="AlphaFoldDB" id="A0A512D222"/>
<protein>
    <submittedName>
        <fullName evidence="1">Uncharacterized protein</fullName>
    </submittedName>
</protein>
<gene>
    <name evidence="1" type="ORF">TAE01_23270</name>
</gene>
<name>A0A512D222_9MICO</name>
<organism evidence="1 2">
    <name type="scientific">Terrabacter aerolatus</name>
    <dbReference type="NCBI Taxonomy" id="422442"/>
    <lineage>
        <taxon>Bacteria</taxon>
        <taxon>Bacillati</taxon>
        <taxon>Actinomycetota</taxon>
        <taxon>Actinomycetes</taxon>
        <taxon>Micrococcales</taxon>
        <taxon>Intrasporangiaceae</taxon>
        <taxon>Terrabacter</taxon>
    </lineage>
</organism>
<accession>A0A512D222</accession>
<evidence type="ECO:0000313" key="2">
    <source>
        <dbReference type="Proteomes" id="UP000321534"/>
    </source>
</evidence>
<proteinExistence type="predicted"/>
<keyword evidence="2" id="KW-1185">Reference proteome</keyword>
<dbReference type="EMBL" id="BJYX01000011">
    <property type="protein sequence ID" value="GEO30517.1"/>
    <property type="molecule type" value="Genomic_DNA"/>
</dbReference>
<dbReference type="Proteomes" id="UP000321534">
    <property type="component" value="Unassembled WGS sequence"/>
</dbReference>